<dbReference type="InterPro" id="IPR050415">
    <property type="entry name" value="MRET"/>
</dbReference>
<sequence length="381" mass="41730">MDGPKAGDQGYLSQLQAKLRERADPRRIVERLAGTPPKRRTVLHAAVAHDPAAAERGFAWLLEHFDQPSAVVPALAPYAPALDALTGARGRQFELFAESLLDAVRAEGEWSDDDELAWRDAWRFAVGWLRQGAQLFHGEAPFWTGTVLAHDRRRDDVAVLTVRTDLPYPFRAGQRAIVEAHQVPGAWRACWIGDPPAEDHRIEIHVQALPGDDATGVLVRDTRPGDPIRLHRAEGDFVIGSGSAGAVLVVAEDVHVTPVKALLSGLAERGDERVVHLFWGVSVRDDLYDLESLREHAARCAHATVHPVVARGPAHPYLSGSLAQVVVDFAEWTSHDVYLSGSPFAVGVLRTMLLQRRVAGQRIHTVTLEPFTADATPSSSR</sequence>
<dbReference type="PROSITE" id="PS51384">
    <property type="entry name" value="FAD_FR"/>
    <property type="match status" value="1"/>
</dbReference>
<evidence type="ECO:0000256" key="1">
    <source>
        <dbReference type="ARBA" id="ARBA00001974"/>
    </source>
</evidence>
<dbReference type="Gene3D" id="3.40.50.80">
    <property type="entry name" value="Nucleotide-binding domain of ferredoxin-NADP reductase (FNR) module"/>
    <property type="match status" value="1"/>
</dbReference>
<dbReference type="GO" id="GO:0016491">
    <property type="term" value="F:oxidoreductase activity"/>
    <property type="evidence" value="ECO:0007669"/>
    <property type="project" value="InterPro"/>
</dbReference>
<protein>
    <submittedName>
        <fullName evidence="3">Flavohemoprotein</fullName>
    </submittedName>
</protein>
<dbReference type="Proteomes" id="UP000642070">
    <property type="component" value="Unassembled WGS sequence"/>
</dbReference>
<comment type="caution">
    <text evidence="3">The sequence shown here is derived from an EMBL/GenBank/DDBJ whole genome shotgun (WGS) entry which is preliminary data.</text>
</comment>
<dbReference type="AlphaFoldDB" id="A0A917U8L6"/>
<dbReference type="InterPro" id="IPR017938">
    <property type="entry name" value="Riboflavin_synthase-like_b-brl"/>
</dbReference>
<reference evidence="3" key="2">
    <citation type="submission" date="2020-09" db="EMBL/GenBank/DDBJ databases">
        <authorList>
            <person name="Sun Q."/>
            <person name="Ohkuma M."/>
        </authorList>
    </citation>
    <scope>NUCLEOTIDE SEQUENCE</scope>
    <source>
        <strain evidence="3">JCM 19831</strain>
    </source>
</reference>
<feature type="domain" description="FAD-binding FR-type" evidence="2">
    <location>
        <begin position="140"/>
        <end position="240"/>
    </location>
</feature>
<gene>
    <name evidence="3" type="ORF">GCM10007977_078450</name>
</gene>
<dbReference type="Gene3D" id="2.40.30.10">
    <property type="entry name" value="Translation factors"/>
    <property type="match status" value="1"/>
</dbReference>
<dbReference type="PANTHER" id="PTHR47354">
    <property type="entry name" value="NADH OXIDOREDUCTASE HCR"/>
    <property type="match status" value="1"/>
</dbReference>
<dbReference type="InterPro" id="IPR017927">
    <property type="entry name" value="FAD-bd_FR_type"/>
</dbReference>
<dbReference type="PANTHER" id="PTHR47354:SF5">
    <property type="entry name" value="PROTEIN RFBI"/>
    <property type="match status" value="1"/>
</dbReference>
<dbReference type="SUPFAM" id="SSF63380">
    <property type="entry name" value="Riboflavin synthase domain-like"/>
    <property type="match status" value="1"/>
</dbReference>
<accession>A0A917U8L6</accession>
<evidence type="ECO:0000313" key="4">
    <source>
        <dbReference type="Proteomes" id="UP000642070"/>
    </source>
</evidence>
<reference evidence="3" key="1">
    <citation type="journal article" date="2014" name="Int. J. Syst. Evol. Microbiol.">
        <title>Complete genome sequence of Corynebacterium casei LMG S-19264T (=DSM 44701T), isolated from a smear-ripened cheese.</title>
        <authorList>
            <consortium name="US DOE Joint Genome Institute (JGI-PGF)"/>
            <person name="Walter F."/>
            <person name="Albersmeier A."/>
            <person name="Kalinowski J."/>
            <person name="Ruckert C."/>
        </authorList>
    </citation>
    <scope>NUCLEOTIDE SEQUENCE</scope>
    <source>
        <strain evidence="3">JCM 19831</strain>
    </source>
</reference>
<dbReference type="RefSeq" id="WP_190255118.1">
    <property type="nucleotide sequence ID" value="NZ_BMPI01000051.1"/>
</dbReference>
<dbReference type="SUPFAM" id="SSF52343">
    <property type="entry name" value="Ferredoxin reductase-like, C-terminal NADP-linked domain"/>
    <property type="match status" value="1"/>
</dbReference>
<comment type="cofactor">
    <cofactor evidence="1">
        <name>FAD</name>
        <dbReference type="ChEBI" id="CHEBI:57692"/>
    </cofactor>
</comment>
<proteinExistence type="predicted"/>
<evidence type="ECO:0000259" key="2">
    <source>
        <dbReference type="PROSITE" id="PS51384"/>
    </source>
</evidence>
<evidence type="ECO:0000313" key="3">
    <source>
        <dbReference type="EMBL" id="GGM65255.1"/>
    </source>
</evidence>
<dbReference type="EMBL" id="BMPI01000051">
    <property type="protein sequence ID" value="GGM65255.1"/>
    <property type="molecule type" value="Genomic_DNA"/>
</dbReference>
<organism evidence="3 4">
    <name type="scientific">Dactylosporangium sucinum</name>
    <dbReference type="NCBI Taxonomy" id="1424081"/>
    <lineage>
        <taxon>Bacteria</taxon>
        <taxon>Bacillati</taxon>
        <taxon>Actinomycetota</taxon>
        <taxon>Actinomycetes</taxon>
        <taxon>Micromonosporales</taxon>
        <taxon>Micromonosporaceae</taxon>
        <taxon>Dactylosporangium</taxon>
    </lineage>
</organism>
<keyword evidence="4" id="KW-1185">Reference proteome</keyword>
<dbReference type="InterPro" id="IPR039261">
    <property type="entry name" value="FNR_nucleotide-bd"/>
</dbReference>
<name>A0A917U8L6_9ACTN</name>